<keyword evidence="4" id="KW-1185">Reference proteome</keyword>
<comment type="caution">
    <text evidence="2">The sequence shown here is derived from an EMBL/GenBank/DDBJ whole genome shotgun (WGS) entry which is preliminary data.</text>
</comment>
<feature type="compositionally biased region" description="Basic and acidic residues" evidence="1">
    <location>
        <begin position="945"/>
        <end position="962"/>
    </location>
</feature>
<proteinExistence type="predicted"/>
<dbReference type="Proteomes" id="UP000663829">
    <property type="component" value="Unassembled WGS sequence"/>
</dbReference>
<gene>
    <name evidence="2" type="ORF">GPM918_LOCUS21072</name>
    <name evidence="3" type="ORF">SRO942_LOCUS21067</name>
</gene>
<evidence type="ECO:0000313" key="3">
    <source>
        <dbReference type="EMBL" id="CAF3912319.1"/>
    </source>
</evidence>
<sequence>MRILSSNFSKKCIFGRKNSQTDFFNAENQRSLQTTILFNICTILSKQNSKHCSNLLISTLKRHNDIFSNVCLFKFHLLLLNELSKNDEDISGGLHVLLNFQNLTNDAIQSLMELKKKFIKKRDQSVIFDKIKSATYQPLQEFILVLLDESNHNLDALKQVLEQCLGRLKISELKSVEYRIKLYLIQATICKLENEPVKALDILHDALLCYPHDDVVNCLVIFINDNEFYQTLINQNNYDFIVSVNINPPTTIMNLKFLKKNNQLTMIKKYEQSIIKRMQNNLLQSALSYIDYCMVAHGNATMIATNMLIACLYFHKLMKQSLSSKAELYAYRTVIFNLSLEIFQMTRHYLPLHLEFYIYKLLFTLISRSNELLKACCSSKTSFRRTTSELIITNNHRFILEQLLTSISRVAKVSPFIQLPTSSVYDTLYLEATGEKFLEKYLKFMSSNNYIYQYNLFEGIWKGWISNENFNDERIYCMELILENHEWSMSDVEFILQWPVIPRTPDGWLLNNKHSLQLKMKYSPVYELSQTNYLYTLLHADYLLKMISTGMEICSKRPFQISDEKHFLRRLPQRLQSEFVSIYKQKSKNDSILPRIHRFWIESDDYIFVDVDYTQSQITYRLGNVKMSVKNHRMKYNVDGKLIDDETDNYLDNSPEDVFAKLFTNNYDEIGSYFPELLRLKELIKIGMLIRCVRSAYENLKADINDNDTKAIESAVRSLKDQAGDYPTETNDNIDKYYNEILIKNSVSDEDLTSSQIEDIKSNVRKQLVDADKTFVDKITTIICEGCHSVESHQTRAYVKNWLAEGKEPFFPSSKYEEKLIRFMAASFKKHKRAKYLNILTKIENLVDVRNEPSDSYLGNLKTECCWVPSVFGYEEKSVVRVYGGVSLITNPRKGTLPINDGKDIRRYTSDQVLGPSGRTTSKKGRIMPKKHITDTNRPSYTNPGHHDPDSRKFRRDGHTDPLPDDAETLYKYSVTLDSNELKNTWWSLNPINGDIYRYHSDGREAHYAGRYYLDMKRFRKLKSKSSQFTYKITKQVEIPSEIKKYFEKEWKIKQNEKSTQN</sequence>
<protein>
    <submittedName>
        <fullName evidence="2">Uncharacterized protein</fullName>
    </submittedName>
</protein>
<feature type="region of interest" description="Disordered" evidence="1">
    <location>
        <begin position="910"/>
        <end position="965"/>
    </location>
</feature>
<evidence type="ECO:0000313" key="4">
    <source>
        <dbReference type="Proteomes" id="UP000663829"/>
    </source>
</evidence>
<evidence type="ECO:0000313" key="2">
    <source>
        <dbReference type="EMBL" id="CAF1148842.1"/>
    </source>
</evidence>
<feature type="compositionally biased region" description="Basic residues" evidence="1">
    <location>
        <begin position="921"/>
        <end position="931"/>
    </location>
</feature>
<dbReference type="EMBL" id="CAJOBC010006830">
    <property type="protein sequence ID" value="CAF3912319.1"/>
    <property type="molecule type" value="Genomic_DNA"/>
</dbReference>
<dbReference type="OrthoDB" id="1507364at2759"/>
<dbReference type="Proteomes" id="UP000681722">
    <property type="component" value="Unassembled WGS sequence"/>
</dbReference>
<accession>A0A814SNH6</accession>
<organism evidence="2 4">
    <name type="scientific">Didymodactylos carnosus</name>
    <dbReference type="NCBI Taxonomy" id="1234261"/>
    <lineage>
        <taxon>Eukaryota</taxon>
        <taxon>Metazoa</taxon>
        <taxon>Spiralia</taxon>
        <taxon>Gnathifera</taxon>
        <taxon>Rotifera</taxon>
        <taxon>Eurotatoria</taxon>
        <taxon>Bdelloidea</taxon>
        <taxon>Philodinida</taxon>
        <taxon>Philodinidae</taxon>
        <taxon>Didymodactylos</taxon>
    </lineage>
</organism>
<name>A0A814SNH6_9BILA</name>
<reference evidence="2" key="1">
    <citation type="submission" date="2021-02" db="EMBL/GenBank/DDBJ databases">
        <authorList>
            <person name="Nowell W R."/>
        </authorList>
    </citation>
    <scope>NUCLEOTIDE SEQUENCE</scope>
</reference>
<dbReference type="AlphaFoldDB" id="A0A814SNH6"/>
<evidence type="ECO:0000256" key="1">
    <source>
        <dbReference type="SAM" id="MobiDB-lite"/>
    </source>
</evidence>
<dbReference type="EMBL" id="CAJNOQ010006831">
    <property type="protein sequence ID" value="CAF1148842.1"/>
    <property type="molecule type" value="Genomic_DNA"/>
</dbReference>